<dbReference type="InterPro" id="IPR044505">
    <property type="entry name" value="GlgX_Isoamylase_N_E_set"/>
</dbReference>
<protein>
    <submittedName>
        <fullName evidence="6">Glycogen debranching enzyme GlgX</fullName>
    </submittedName>
</protein>
<dbReference type="InterPro" id="IPR006047">
    <property type="entry name" value="GH13_cat_dom"/>
</dbReference>
<dbReference type="SUPFAM" id="SSF81296">
    <property type="entry name" value="E set domains"/>
    <property type="match status" value="1"/>
</dbReference>
<dbReference type="CDD" id="cd11326">
    <property type="entry name" value="AmyAc_Glg_debranch"/>
    <property type="match status" value="1"/>
</dbReference>
<dbReference type="Gene3D" id="3.20.20.80">
    <property type="entry name" value="Glycosidases"/>
    <property type="match status" value="1"/>
</dbReference>
<dbReference type="InterPro" id="IPR017853">
    <property type="entry name" value="GH"/>
</dbReference>
<accession>A0AAN1RZ54</accession>
<feature type="compositionally biased region" description="Basic and acidic residues" evidence="4">
    <location>
        <begin position="473"/>
        <end position="485"/>
    </location>
</feature>
<dbReference type="RefSeq" id="WP_032958056.1">
    <property type="nucleotide sequence ID" value="NZ_CP012077.1"/>
</dbReference>
<dbReference type="SMART" id="SM00642">
    <property type="entry name" value="Aamy"/>
    <property type="match status" value="1"/>
</dbReference>
<evidence type="ECO:0000313" key="7">
    <source>
        <dbReference type="Proteomes" id="UP000282741"/>
    </source>
</evidence>
<evidence type="ECO:0000256" key="3">
    <source>
        <dbReference type="ARBA" id="ARBA00023295"/>
    </source>
</evidence>
<organism evidence="6 7">
    <name type="scientific">Bordetella hinzii</name>
    <dbReference type="NCBI Taxonomy" id="103855"/>
    <lineage>
        <taxon>Bacteria</taxon>
        <taxon>Pseudomonadati</taxon>
        <taxon>Pseudomonadota</taxon>
        <taxon>Betaproteobacteria</taxon>
        <taxon>Burkholderiales</taxon>
        <taxon>Alcaligenaceae</taxon>
        <taxon>Bordetella</taxon>
    </lineage>
</organism>
<proteinExistence type="inferred from homology"/>
<sequence length="697" mass="76535">MDTYLHAPLAAGLPYPLGATSDGLGINFAVFSANATRIDLCLFDARGRKELRRVPLPECTDEVWHGYLPEAEPGLLYGYRAHGPHAPAQGHRFNPNKLLLDPYARQLHGPLRWGDALFGYRPGHGRADLSLDRRDSAPLMPKGVVTAQLPFNWGPSKPPGTAWGDTIIYEVHVRGASMMREDLRPPLRGTAAALGDPRFIDHLGRLGVTAVELMPVHAFLQDRFLLERGLRNYWGYSTLSYFAPEPAYTPQGPNELRQAVRRLHAAGIEVLLDVVYNHTCEGNQLGPTLSWRGLDNASYYRLIPGDERYYIDDTGCGNTVNLSHPRVLQMVMDSMRAWADSYGVDGFRFDLGTTLGREGTGFDPGSGFFDAILQDPVLSRLKLVSEPWDLGPDGYQLGNHPPGFAEWNGVFRDSTRRYWRGDEGQRGGLAEALSGSRPIFDRRHRRPWSSINFLAAHDGFTLADLVSYAERHNEANGEDGQDGHGENFSANWGAEGPTRDAAILRTRARVARALLATLFFADGTPMLLAGDEFGRSQSGNNNAYCQDGPLSWLDWEQAASPEGRKLSLYVARLIALRRAHPSLRAGRYLDPQAELAPGLPRSACFEPGGQPLSEWEAGRALALRRVAPRPDGTLDVTLLLLNPNGQDEAFALPEPALAWMRDLDSAASLPVAPQPAGPVRVQAHSVVLLSAVGDAQS</sequence>
<dbReference type="SUPFAM" id="SSF51445">
    <property type="entry name" value="(Trans)glycosidases"/>
    <property type="match status" value="1"/>
</dbReference>
<dbReference type="NCBIfam" id="TIGR02100">
    <property type="entry name" value="glgX_debranch"/>
    <property type="match status" value="1"/>
</dbReference>
<reference evidence="7" key="1">
    <citation type="submission" date="2017-10" db="EMBL/GenBank/DDBJ databases">
        <title>Whole genome sequencing of various Bordetella species.</title>
        <authorList>
            <person name="Weigand M.R."/>
            <person name="Loparev V."/>
            <person name="Peng Y."/>
            <person name="Bowden K.E."/>
            <person name="Tondella M.L."/>
            <person name="Williams M.M."/>
        </authorList>
    </citation>
    <scope>NUCLEOTIDE SEQUENCE [LARGE SCALE GENOMIC DNA]</scope>
    <source>
        <strain evidence="7">H720</strain>
    </source>
</reference>
<dbReference type="GeneID" id="92993836"/>
<feature type="domain" description="Glycosyl hydrolase family 13 catalytic" evidence="5">
    <location>
        <begin position="193"/>
        <end position="577"/>
    </location>
</feature>
<comment type="similarity">
    <text evidence="1">Belongs to the glycosyl hydrolase 13 family.</text>
</comment>
<dbReference type="InterPro" id="IPR004193">
    <property type="entry name" value="Glyco_hydro_13_N"/>
</dbReference>
<name>A0AAN1RZ54_9BORD</name>
<feature type="region of interest" description="Disordered" evidence="4">
    <location>
        <begin position="473"/>
        <end position="493"/>
    </location>
</feature>
<dbReference type="InterPro" id="IPR011837">
    <property type="entry name" value="Glycogen_debranch_GlgX"/>
</dbReference>
<dbReference type="CDD" id="cd02856">
    <property type="entry name" value="E_set_GDE_Isoamylase_N"/>
    <property type="match status" value="1"/>
</dbReference>
<dbReference type="AlphaFoldDB" id="A0AAN1RZ54"/>
<gene>
    <name evidence="6" type="primary">glgX</name>
    <name evidence="6" type="ORF">CS347_18840</name>
</gene>
<dbReference type="Proteomes" id="UP000282741">
    <property type="component" value="Chromosome"/>
</dbReference>
<dbReference type="GO" id="GO:0004135">
    <property type="term" value="F:amylo-alpha-1,6-glucosidase activity"/>
    <property type="evidence" value="ECO:0007669"/>
    <property type="project" value="InterPro"/>
</dbReference>
<dbReference type="InterPro" id="IPR013783">
    <property type="entry name" value="Ig-like_fold"/>
</dbReference>
<evidence type="ECO:0000259" key="5">
    <source>
        <dbReference type="SMART" id="SM00642"/>
    </source>
</evidence>
<evidence type="ECO:0000256" key="1">
    <source>
        <dbReference type="ARBA" id="ARBA00008061"/>
    </source>
</evidence>
<dbReference type="PANTHER" id="PTHR43002">
    <property type="entry name" value="GLYCOGEN DEBRANCHING ENZYME"/>
    <property type="match status" value="1"/>
</dbReference>
<dbReference type="Gene3D" id="2.60.40.10">
    <property type="entry name" value="Immunoglobulins"/>
    <property type="match status" value="1"/>
</dbReference>
<dbReference type="GO" id="GO:0005980">
    <property type="term" value="P:glycogen catabolic process"/>
    <property type="evidence" value="ECO:0007669"/>
    <property type="project" value="InterPro"/>
</dbReference>
<evidence type="ECO:0000256" key="4">
    <source>
        <dbReference type="SAM" id="MobiDB-lite"/>
    </source>
</evidence>
<keyword evidence="2" id="KW-0378">Hydrolase</keyword>
<dbReference type="InterPro" id="IPR014756">
    <property type="entry name" value="Ig_E-set"/>
</dbReference>
<keyword evidence="3" id="KW-0326">Glycosidase</keyword>
<evidence type="ECO:0000313" key="6">
    <source>
        <dbReference type="EMBL" id="AZW18669.1"/>
    </source>
</evidence>
<dbReference type="Pfam" id="PF02922">
    <property type="entry name" value="CBM_48"/>
    <property type="match status" value="1"/>
</dbReference>
<evidence type="ECO:0000256" key="2">
    <source>
        <dbReference type="ARBA" id="ARBA00022801"/>
    </source>
</evidence>
<dbReference type="EMBL" id="CP024172">
    <property type="protein sequence ID" value="AZW18669.1"/>
    <property type="molecule type" value="Genomic_DNA"/>
</dbReference>